<sequence>MGLFSSISRGIKSVSNKIKKGVNKAGKVIEDVGDATDNKALKGVGRFMQSVTEETAEKTGKSRSYDNKTSSVHETKNINDILHNFSKKLEKRMDTIENQSLEKNNEYFNYLIKEVKKINETTDANINIQRVEKYQRDIESKIKGNLRNYLSKRVSLDDKECLKILKMEAGKNKEKRMNQFGKKVIQEALEKLSNEIDRITKAQQELIEKVLNQKIDELILNNKKRLKEFKKIEALNKKDKKEIEKNKANIQLSIDKSSVALNNIRG</sequence>
<dbReference type="EMBL" id="FNEH01000015">
    <property type="protein sequence ID" value="SDI79431.1"/>
    <property type="molecule type" value="Genomic_DNA"/>
</dbReference>
<feature type="region of interest" description="Disordered" evidence="2">
    <location>
        <begin position="52"/>
        <end position="72"/>
    </location>
</feature>
<name>A0A1G8NGM9_9FIRM</name>
<feature type="compositionally biased region" description="Basic and acidic residues" evidence="2">
    <location>
        <begin position="55"/>
        <end position="72"/>
    </location>
</feature>
<evidence type="ECO:0000256" key="2">
    <source>
        <dbReference type="SAM" id="MobiDB-lite"/>
    </source>
</evidence>
<evidence type="ECO:0000313" key="4">
    <source>
        <dbReference type="Proteomes" id="UP000198945"/>
    </source>
</evidence>
<organism evidence="3 4">
    <name type="scientific">Halanaerobium congolense</name>
    <dbReference type="NCBI Taxonomy" id="54121"/>
    <lineage>
        <taxon>Bacteria</taxon>
        <taxon>Bacillati</taxon>
        <taxon>Bacillota</taxon>
        <taxon>Clostridia</taxon>
        <taxon>Halanaerobiales</taxon>
        <taxon>Halanaerobiaceae</taxon>
        <taxon>Halanaerobium</taxon>
    </lineage>
</organism>
<evidence type="ECO:0000313" key="3">
    <source>
        <dbReference type="EMBL" id="SDI79431.1"/>
    </source>
</evidence>
<evidence type="ECO:0000256" key="1">
    <source>
        <dbReference type="SAM" id="Coils"/>
    </source>
</evidence>
<accession>A0A1G8NGM9</accession>
<reference evidence="3 4" key="1">
    <citation type="submission" date="2016-10" db="EMBL/GenBank/DDBJ databases">
        <authorList>
            <person name="de Groot N.N."/>
        </authorList>
    </citation>
    <scope>NUCLEOTIDE SEQUENCE [LARGE SCALE GENOMIC DNA]</scope>
    <source>
        <strain evidence="3 4">WG7</strain>
    </source>
</reference>
<protein>
    <submittedName>
        <fullName evidence="3">Uncharacterized protein</fullName>
    </submittedName>
</protein>
<dbReference type="AlphaFoldDB" id="A0A1G8NGM9"/>
<gene>
    <name evidence="3" type="ORF">SAMN04515654_11516</name>
</gene>
<dbReference type="RefSeq" id="WP_089716990.1">
    <property type="nucleotide sequence ID" value="NZ_FNEH01000015.1"/>
</dbReference>
<feature type="coiled-coil region" evidence="1">
    <location>
        <begin position="182"/>
        <end position="209"/>
    </location>
</feature>
<proteinExistence type="predicted"/>
<dbReference type="Proteomes" id="UP000198945">
    <property type="component" value="Unassembled WGS sequence"/>
</dbReference>
<keyword evidence="1" id="KW-0175">Coiled coil</keyword>